<proteinExistence type="predicted"/>
<dbReference type="EMBL" id="ML978066">
    <property type="protein sequence ID" value="KAF2022392.1"/>
    <property type="molecule type" value="Genomic_DNA"/>
</dbReference>
<name>A0A6A5Y9Y7_9PLEO</name>
<protein>
    <submittedName>
        <fullName evidence="1">Uncharacterized protein</fullName>
    </submittedName>
</protein>
<keyword evidence="2" id="KW-1185">Reference proteome</keyword>
<dbReference type="GeneID" id="54284269"/>
<evidence type="ECO:0000313" key="1">
    <source>
        <dbReference type="EMBL" id="KAF2022392.1"/>
    </source>
</evidence>
<feature type="non-terminal residue" evidence="1">
    <location>
        <position position="80"/>
    </location>
</feature>
<evidence type="ECO:0000313" key="2">
    <source>
        <dbReference type="Proteomes" id="UP000799778"/>
    </source>
</evidence>
<gene>
    <name evidence="1" type="ORF">BU24DRAFT_418030</name>
</gene>
<reference evidence="1" key="1">
    <citation type="journal article" date="2020" name="Stud. Mycol.">
        <title>101 Dothideomycetes genomes: a test case for predicting lifestyles and emergence of pathogens.</title>
        <authorList>
            <person name="Haridas S."/>
            <person name="Albert R."/>
            <person name="Binder M."/>
            <person name="Bloem J."/>
            <person name="Labutti K."/>
            <person name="Salamov A."/>
            <person name="Andreopoulos B."/>
            <person name="Baker S."/>
            <person name="Barry K."/>
            <person name="Bills G."/>
            <person name="Bluhm B."/>
            <person name="Cannon C."/>
            <person name="Castanera R."/>
            <person name="Culley D."/>
            <person name="Daum C."/>
            <person name="Ezra D."/>
            <person name="Gonzalez J."/>
            <person name="Henrissat B."/>
            <person name="Kuo A."/>
            <person name="Liang C."/>
            <person name="Lipzen A."/>
            <person name="Lutzoni F."/>
            <person name="Magnuson J."/>
            <person name="Mondo S."/>
            <person name="Nolan M."/>
            <person name="Ohm R."/>
            <person name="Pangilinan J."/>
            <person name="Park H.-J."/>
            <person name="Ramirez L."/>
            <person name="Alfaro M."/>
            <person name="Sun H."/>
            <person name="Tritt A."/>
            <person name="Yoshinaga Y."/>
            <person name="Zwiers L.-H."/>
            <person name="Turgeon B."/>
            <person name="Goodwin S."/>
            <person name="Spatafora J."/>
            <person name="Crous P."/>
            <person name="Grigoriev I."/>
        </authorList>
    </citation>
    <scope>NUCLEOTIDE SEQUENCE</scope>
    <source>
        <strain evidence="1">CBS 175.79</strain>
    </source>
</reference>
<dbReference type="AlphaFoldDB" id="A0A6A5Y9Y7"/>
<sequence length="80" mass="9038">MVLLAGGFGAGCTVGVRVTRITNRLERHRESLCTVMGWNWLGWRTMRYDVSGGLWSESYCVDPKTWADGYCIHTWGYGSC</sequence>
<accession>A0A6A5Y9Y7</accession>
<dbReference type="Proteomes" id="UP000799778">
    <property type="component" value="Unassembled WGS sequence"/>
</dbReference>
<organism evidence="1 2">
    <name type="scientific">Aaosphaeria arxii CBS 175.79</name>
    <dbReference type="NCBI Taxonomy" id="1450172"/>
    <lineage>
        <taxon>Eukaryota</taxon>
        <taxon>Fungi</taxon>
        <taxon>Dikarya</taxon>
        <taxon>Ascomycota</taxon>
        <taxon>Pezizomycotina</taxon>
        <taxon>Dothideomycetes</taxon>
        <taxon>Pleosporomycetidae</taxon>
        <taxon>Pleosporales</taxon>
        <taxon>Pleosporales incertae sedis</taxon>
        <taxon>Aaosphaeria</taxon>
    </lineage>
</organism>
<dbReference type="RefSeq" id="XP_033390731.1">
    <property type="nucleotide sequence ID" value="XM_033526872.1"/>
</dbReference>